<feature type="compositionally biased region" description="Polar residues" evidence="10">
    <location>
        <begin position="474"/>
        <end position="483"/>
    </location>
</feature>
<keyword evidence="9" id="KW-0175">Coiled coil</keyword>
<feature type="compositionally biased region" description="Polar residues" evidence="10">
    <location>
        <begin position="914"/>
        <end position="933"/>
    </location>
</feature>
<feature type="region of interest" description="Disordered" evidence="10">
    <location>
        <begin position="1384"/>
        <end position="1432"/>
    </location>
</feature>
<evidence type="ECO:0000256" key="2">
    <source>
        <dbReference type="ARBA" id="ARBA00022527"/>
    </source>
</evidence>
<feature type="region of interest" description="Disordered" evidence="10">
    <location>
        <begin position="409"/>
        <end position="534"/>
    </location>
</feature>
<keyword evidence="6" id="KW-0067">ATP-binding</keyword>
<feature type="coiled-coil region" evidence="9">
    <location>
        <begin position="1750"/>
        <end position="1780"/>
    </location>
</feature>
<feature type="compositionally biased region" description="Basic residues" evidence="10">
    <location>
        <begin position="1842"/>
        <end position="1851"/>
    </location>
</feature>
<keyword evidence="4" id="KW-0547">Nucleotide-binding</keyword>
<sequence>MELRPNESQRMTDSDAATPAASQGHDPNTRMDTSSDSQQQLPEYHNTPMTRRVVTGGLGLHAASIHTPENASTYSDRSAFDSVSGHSKPPSQKSSGMSLVRRLRRLSSAALHGKVNRLFSRSNNPSQDSLLISGPASPSPCLTPGATPGSPTVCSRTDSSDSFHDRRPPSYGVYERQTVGATALTSSPAAEWRANNAHNLPPLPPKPLSTRRNRAMTEVTPLAIRGQLGSTESEAAMVEPSDSGETLQKIAQSRAKVANSPLVASPLSRKSFHTLHAAAGLDEAGGKRIASPPHMAKSVSENQFSSLLSPPAHPLQRASPTTPRMSSHNLSSVSATSEAQRPVTPQRLSYQYAEYFNDDTSFRAADTPSPPDKTIGRAQAHFNSDLGTPTIQRRRTALTTLDWASHSVTTTLQPPRLSQNALPPPPLPPPNPQQQPRQQQQQRPSDFGIALSRNSSGSRSESPSSLLSAFQVRSHVNSGRLRQTSTGTSARSSTSITSDSAPSWVSAMSNADIDARDNDDNEGDSRSAGLDSSSLAISQVRRSTDLSGIMLGSSASDSISIPALATSYHPRWSIPSVGLQSQFDSSLMDWQLSQDESATVYSCSPSSVSLAEPTRAMAIAPLSTSAFGGGLERFSDGAVSSTSGCTPQFVPERRRVTSTPSRSSAVSLAAGADSPLYQALSEADELDASMAELSLASAGGSAAGGTPSHSASASSVSVSQLIRPRGGSQPIHLARAATTNAIRLKEKSAAQPNYGAIPSAQRNADVRTSPGSAPESFNIDLAIEKNKARLRVRATSTSNQSFVPGDNTPFGHDSLSPGYSSSSNASHSQHNTLSRSNAAGGLPVSRPTSSMSAYTMSPMSSTAGDDHQNVLLSQLWQPSAMYQSSPERGSDSHMSGAGMYTPSSTSSPPVYYHINSSQGQQHAGSSNHSARLNVSSVQRSSSGHSVSSGISELLEPSSVSQARKDALWQVLVVSKSRADTEIDKIMRQWKESDSGTIICTLDVDAKPGVGDDDAMILMVKRGHRRSTSDIKRADGDKNEFRRRVIDLTSVIRGSSVAELSNERFTRGITEQLYGLLTEQRTRFSFDANVGTLILDVLYQFSAVSQTVSQLSVPANVFHSGARGGVSGEASPAISQFPSPLLAPDASLGRGALSHVQPLSSALSSHYEAASARNASRGHQLTTSAASALSELGDYRIGRTASENLTHMTSHLQRHQQGSSSDSYLLGSAGARGARPLDSSMMHMSSPRLVPGTAHSSTASLISLLAPVYAGSSYSISGSVGRSGAVGGGILGQAQPVAGLQQRQRAYFPQPPGTPHSGRLSVDTPESEAEVPMRQSMDDAAMRPTLRRHISKLSVSSEAADTHGLSYKSAARASLQPQQFYQYSSRQNQPTFSQQIAPPSTPQLPTLLTSLDRNGDSAAMSTPKRTTRPASVCISSGGGYASLRHFSESFSRQEKLANLLGQDSDFSDSVPTSPAEPPARPFLDIDTLKRDASRLPPVDSLRTIPETRRGSEVDTCSLERQLAQLSDKSAMAEAKSLSHVNEGEVAISNDALVAVDNALLSAVDTAAAVSREVDSAPADLEPNSGVAALAEDEMVVCRICERDFCRSELNAHSDVCILEQTRAMKLDEVNQRIKRLRDSISKRLSDVKKMRQWDRGAIRESERIIRIANRSIAWPEGDSQHEQMVAKAKFTKYIDKLETITGRTAPSTTPAVVDGMASPVAPAGSLPRADIETIWLAVHLLARVQEKFTIIEEFDQEFSRLEQQEALVREAESLNDDVGSEPGGQFHELATWSQLAHVGRGSPAASERTSMEYVPSQSESGSATPDTHASHSVGVGKSATTLTRRHSRHSRPDRRSISRTTKPGAELADADSQSNGSGSRKRVSLFAALFRNSSIAGVFNRGKDSAASSSVLRRKNTPSPFATSSLQPASKSSSVLRRLSQNASPAPAAKPSPIATNLGSSHSTPAADQAASASPATPASPADAPLSSPVTRQRNNSQLSGLRATPESATKVPRMPSTDDFDFVKPISRGAFGRVYLTRKKATKDLYAIKVMRKKDIIVKNMVTQTLAERRALSLLSNEWVVRLYYAFHSSKHLFLVMEYLVGGDLAGLLRVWGVMEDDAAKFYIAEIGCAIDYLHRNSIVHRDIKPDNVMLASDGHIKLTDFGLSQVAVRGNADAKPLLDGSDLNQAGDFEDIERLPDKADEYWRAPLAQLGPDSPAAALAASSALTTKALPQSKRAHARKSSRRCLGTPDYLAPELQVGASNGFPVDWWALGVCLFEFMCGYPPFTDESPEAIFRNILNHAIDWPEEEGYVSEAAIELINALLRPDPATRAYWKDIKAARLYEGWDLDCIRQMEPPLVPQPDDDVDTSYFESCQRTEIQRLSNATFLQIEAARRPLPPPLPPSSRKTENSTLAESGDGFQQGTQPDSQLDAQLDTPQGSQRGSRRERAASRAASATNGGSDMSVSGAGQLKRLFGDLADDNDYVCVGHEPSSEECAMQDDYTQSQVAESVATVSSSDKYSFTNDGVGNEVERNEQGFGEPPVNYAASISMHSIDGPNDTNYTDLVGEQDSISSLSKPETEPETLLSLQIPTGPRLSMHSEAMLTPRPLSGVAILPPLPISHAKRAISHSPSQYSSGLLETMGHSGPASKSHSRCASATIVLAASKKSGTNTKTRRPSHSPDYCSESEHTAPLVRSSSTDERLQSAASGSVSASVPRADDCGSAASSNAGGDHDNDDDESEARDEDAERVFEDFTYKNIALLSHVNRGVSSSGQATPAIERPPPGPSALSMTSATAMATPVAMPSHRPSVYSSASGTARGSPINAYDIKSQSPDA</sequence>
<feature type="region of interest" description="Disordered" evidence="10">
    <location>
        <begin position="795"/>
        <end position="865"/>
    </location>
</feature>
<evidence type="ECO:0000256" key="6">
    <source>
        <dbReference type="ARBA" id="ARBA00022840"/>
    </source>
</evidence>
<feature type="compositionally biased region" description="Polar residues" evidence="10">
    <location>
        <begin position="1905"/>
        <end position="1941"/>
    </location>
</feature>
<feature type="compositionally biased region" description="Polar residues" evidence="10">
    <location>
        <begin position="2410"/>
        <end position="2438"/>
    </location>
</feature>
<feature type="compositionally biased region" description="Low complexity" evidence="10">
    <location>
        <begin position="451"/>
        <end position="468"/>
    </location>
</feature>
<keyword evidence="2" id="KW-0723">Serine/threonine-protein kinase</keyword>
<feature type="region of interest" description="Disordered" evidence="10">
    <location>
        <begin position="698"/>
        <end position="717"/>
    </location>
</feature>
<keyword evidence="3" id="KW-0808">Transferase</keyword>
<keyword evidence="13" id="KW-1185">Reference proteome</keyword>
<dbReference type="PANTHER" id="PTHR24356:SF1">
    <property type="entry name" value="SERINE_THREONINE-PROTEIN KINASE GREATWALL"/>
    <property type="match status" value="1"/>
</dbReference>
<dbReference type="EMBL" id="JANBUY010000008">
    <property type="protein sequence ID" value="KAJ2867981.1"/>
    <property type="molecule type" value="Genomic_DNA"/>
</dbReference>
<dbReference type="PROSITE" id="PS50011">
    <property type="entry name" value="PROTEIN_KINASE_DOM"/>
    <property type="match status" value="1"/>
</dbReference>
<gene>
    <name evidence="12" type="ORF">GGH94_000401</name>
</gene>
<feature type="compositionally biased region" description="Low complexity" evidence="10">
    <location>
        <begin position="1942"/>
        <end position="1952"/>
    </location>
</feature>
<dbReference type="SUPFAM" id="SSF56112">
    <property type="entry name" value="Protein kinase-like (PK-like)"/>
    <property type="match status" value="1"/>
</dbReference>
<dbReference type="InterPro" id="IPR008271">
    <property type="entry name" value="Ser/Thr_kinase_AS"/>
</dbReference>
<evidence type="ECO:0000256" key="8">
    <source>
        <dbReference type="ARBA" id="ARBA00048679"/>
    </source>
</evidence>
<feature type="compositionally biased region" description="Polar residues" evidence="10">
    <location>
        <begin position="30"/>
        <end position="41"/>
    </location>
</feature>
<feature type="compositionally biased region" description="Polar residues" evidence="10">
    <location>
        <begin position="299"/>
        <end position="308"/>
    </location>
</feature>
<feature type="compositionally biased region" description="Polar residues" evidence="10">
    <location>
        <begin position="119"/>
        <end position="130"/>
    </location>
</feature>
<feature type="compositionally biased region" description="Basic and acidic residues" evidence="10">
    <location>
        <begin position="158"/>
        <end position="168"/>
    </location>
</feature>
<reference evidence="12" key="1">
    <citation type="submission" date="2022-07" db="EMBL/GenBank/DDBJ databases">
        <title>Phylogenomic reconstructions and comparative analyses of Kickxellomycotina fungi.</title>
        <authorList>
            <person name="Reynolds N.K."/>
            <person name="Stajich J.E."/>
            <person name="Barry K."/>
            <person name="Grigoriev I.V."/>
            <person name="Crous P."/>
            <person name="Smith M.E."/>
        </authorList>
    </citation>
    <scope>NUCLEOTIDE SEQUENCE</scope>
    <source>
        <strain evidence="12">RSA 476</strain>
    </source>
</reference>
<evidence type="ECO:0000313" key="12">
    <source>
        <dbReference type="EMBL" id="KAJ2867981.1"/>
    </source>
</evidence>
<evidence type="ECO:0000256" key="5">
    <source>
        <dbReference type="ARBA" id="ARBA00022777"/>
    </source>
</evidence>
<feature type="compositionally biased region" description="Basic and acidic residues" evidence="10">
    <location>
        <begin position="1"/>
        <end position="13"/>
    </location>
</feature>
<feature type="compositionally biased region" description="Low complexity" evidence="10">
    <location>
        <begin position="934"/>
        <end position="949"/>
    </location>
</feature>
<dbReference type="GO" id="GO:0005524">
    <property type="term" value="F:ATP binding"/>
    <property type="evidence" value="ECO:0007669"/>
    <property type="project" value="UniProtKB-KW"/>
</dbReference>
<feature type="region of interest" description="Disordered" evidence="10">
    <location>
        <begin position="2768"/>
        <end position="2835"/>
    </location>
</feature>
<dbReference type="InterPro" id="IPR050236">
    <property type="entry name" value="Ser_Thr_kinase_AGC"/>
</dbReference>
<feature type="compositionally biased region" description="Low complexity" evidence="10">
    <location>
        <begin position="657"/>
        <end position="667"/>
    </location>
</feature>
<feature type="region of interest" description="Disordered" evidence="10">
    <location>
        <begin position="192"/>
        <end position="211"/>
    </location>
</feature>
<dbReference type="PANTHER" id="PTHR24356">
    <property type="entry name" value="SERINE/THREONINE-PROTEIN KINASE"/>
    <property type="match status" value="1"/>
</dbReference>
<feature type="compositionally biased region" description="Polar residues" evidence="10">
    <location>
        <begin position="1989"/>
        <end position="1999"/>
    </location>
</feature>
<name>A0A9W8M7V5_9FUNG</name>
<organism evidence="12 13">
    <name type="scientific">Coemansia aciculifera</name>
    <dbReference type="NCBI Taxonomy" id="417176"/>
    <lineage>
        <taxon>Eukaryota</taxon>
        <taxon>Fungi</taxon>
        <taxon>Fungi incertae sedis</taxon>
        <taxon>Zoopagomycota</taxon>
        <taxon>Kickxellomycotina</taxon>
        <taxon>Kickxellomycetes</taxon>
        <taxon>Kickxellales</taxon>
        <taxon>Kickxellaceae</taxon>
        <taxon>Coemansia</taxon>
    </lineage>
</organism>
<dbReference type="GO" id="GO:0005634">
    <property type="term" value="C:nucleus"/>
    <property type="evidence" value="ECO:0007669"/>
    <property type="project" value="TreeGrafter"/>
</dbReference>
<feature type="compositionally biased region" description="Pro residues" evidence="10">
    <location>
        <begin position="422"/>
        <end position="433"/>
    </location>
</feature>
<dbReference type="SMART" id="SM00220">
    <property type="entry name" value="S_TKc"/>
    <property type="match status" value="1"/>
</dbReference>
<feature type="compositionally biased region" description="Low complexity" evidence="10">
    <location>
        <begin position="814"/>
        <end position="828"/>
    </location>
</feature>
<evidence type="ECO:0000256" key="9">
    <source>
        <dbReference type="SAM" id="Coils"/>
    </source>
</evidence>
<feature type="compositionally biased region" description="Acidic residues" evidence="10">
    <location>
        <begin position="2734"/>
        <end position="2745"/>
    </location>
</feature>
<evidence type="ECO:0000256" key="3">
    <source>
        <dbReference type="ARBA" id="ARBA00022679"/>
    </source>
</evidence>
<feature type="region of interest" description="Disordered" evidence="10">
    <location>
        <begin position="2666"/>
        <end position="2747"/>
    </location>
</feature>
<feature type="region of interest" description="Disordered" evidence="10">
    <location>
        <begin position="118"/>
        <end position="172"/>
    </location>
</feature>
<feature type="region of interest" description="Disordered" evidence="10">
    <location>
        <begin position="361"/>
        <end position="390"/>
    </location>
</feature>
<dbReference type="Gene3D" id="3.30.200.20">
    <property type="entry name" value="Phosphorylase Kinase, domain 1"/>
    <property type="match status" value="2"/>
</dbReference>
<protein>
    <recommendedName>
        <fullName evidence="1">non-specific serine/threonine protein kinase</fullName>
        <ecNumber evidence="1">2.7.11.1</ecNumber>
    </recommendedName>
</protein>
<dbReference type="GO" id="GO:0004674">
    <property type="term" value="F:protein serine/threonine kinase activity"/>
    <property type="evidence" value="ECO:0007669"/>
    <property type="project" value="UniProtKB-KW"/>
</dbReference>
<feature type="region of interest" description="Disordered" evidence="10">
    <location>
        <begin position="1305"/>
        <end position="1341"/>
    </location>
</feature>
<feature type="region of interest" description="Disordered" evidence="10">
    <location>
        <begin position="1"/>
        <end position="55"/>
    </location>
</feature>
<feature type="compositionally biased region" description="Polar residues" evidence="10">
    <location>
        <begin position="1208"/>
        <end position="1222"/>
    </location>
</feature>
<feature type="compositionally biased region" description="Polar residues" evidence="10">
    <location>
        <begin position="381"/>
        <end position="390"/>
    </location>
</feature>
<evidence type="ECO:0000256" key="1">
    <source>
        <dbReference type="ARBA" id="ARBA00012513"/>
    </source>
</evidence>
<dbReference type="Gene3D" id="1.10.510.10">
    <property type="entry name" value="Transferase(Phosphotransferase) domain 1"/>
    <property type="match status" value="2"/>
</dbReference>
<feature type="compositionally biased region" description="Low complexity" evidence="10">
    <location>
        <begin position="2705"/>
        <end position="2715"/>
    </location>
</feature>
<feature type="region of interest" description="Disordered" evidence="10">
    <location>
        <begin position="881"/>
        <end position="949"/>
    </location>
</feature>
<comment type="caution">
    <text evidence="12">The sequence shown here is derived from an EMBL/GenBank/DDBJ whole genome shotgun (WGS) entry which is preliminary data.</text>
</comment>
<evidence type="ECO:0000256" key="7">
    <source>
        <dbReference type="ARBA" id="ARBA00047899"/>
    </source>
</evidence>
<feature type="compositionally biased region" description="Polar residues" evidence="10">
    <location>
        <begin position="409"/>
        <end position="418"/>
    </location>
</feature>
<dbReference type="InterPro" id="IPR011009">
    <property type="entry name" value="Kinase-like_dom_sf"/>
</dbReference>
<feature type="region of interest" description="Disordered" evidence="10">
    <location>
        <begin position="285"/>
        <end position="344"/>
    </location>
</feature>
<feature type="region of interest" description="Disordered" evidence="10">
    <location>
        <begin position="1461"/>
        <end position="1481"/>
    </location>
</feature>
<keyword evidence="5" id="KW-0418">Kinase</keyword>
<feature type="compositionally biased region" description="Polar residues" evidence="10">
    <location>
        <begin position="1384"/>
        <end position="1396"/>
    </location>
</feature>
<feature type="domain" description="Protein kinase" evidence="11">
    <location>
        <begin position="2020"/>
        <end position="2343"/>
    </location>
</feature>
<feature type="region of interest" description="Disordered" evidence="10">
    <location>
        <begin position="753"/>
        <end position="778"/>
    </location>
</feature>
<feature type="region of interest" description="Disordered" evidence="10">
    <location>
        <begin position="68"/>
        <end position="98"/>
    </location>
</feature>
<evidence type="ECO:0000256" key="10">
    <source>
        <dbReference type="SAM" id="MobiDB-lite"/>
    </source>
</evidence>
<dbReference type="Proteomes" id="UP001140074">
    <property type="component" value="Unassembled WGS sequence"/>
</dbReference>
<dbReference type="Pfam" id="PF00069">
    <property type="entry name" value="Pkinase"/>
    <property type="match status" value="2"/>
</dbReference>
<feature type="region of interest" description="Disordered" evidence="10">
    <location>
        <begin position="1796"/>
        <end position="1878"/>
    </location>
</feature>
<comment type="catalytic activity">
    <reaction evidence="8">
        <text>L-seryl-[protein] + ATP = O-phospho-L-seryl-[protein] + ADP + H(+)</text>
        <dbReference type="Rhea" id="RHEA:17989"/>
        <dbReference type="Rhea" id="RHEA-COMP:9863"/>
        <dbReference type="Rhea" id="RHEA-COMP:11604"/>
        <dbReference type="ChEBI" id="CHEBI:15378"/>
        <dbReference type="ChEBI" id="CHEBI:29999"/>
        <dbReference type="ChEBI" id="CHEBI:30616"/>
        <dbReference type="ChEBI" id="CHEBI:83421"/>
        <dbReference type="ChEBI" id="CHEBI:456216"/>
        <dbReference type="EC" id="2.7.11.1"/>
    </reaction>
</comment>
<dbReference type="EC" id="2.7.11.1" evidence="1"/>
<feature type="compositionally biased region" description="Low complexity" evidence="10">
    <location>
        <begin position="1962"/>
        <end position="1988"/>
    </location>
</feature>
<feature type="compositionally biased region" description="Low complexity" evidence="10">
    <location>
        <begin position="2451"/>
        <end position="2461"/>
    </location>
</feature>
<comment type="catalytic activity">
    <reaction evidence="7">
        <text>L-threonyl-[protein] + ATP = O-phospho-L-threonyl-[protein] + ADP + H(+)</text>
        <dbReference type="Rhea" id="RHEA:46608"/>
        <dbReference type="Rhea" id="RHEA-COMP:11060"/>
        <dbReference type="Rhea" id="RHEA-COMP:11605"/>
        <dbReference type="ChEBI" id="CHEBI:15378"/>
        <dbReference type="ChEBI" id="CHEBI:30013"/>
        <dbReference type="ChEBI" id="CHEBI:30616"/>
        <dbReference type="ChEBI" id="CHEBI:61977"/>
        <dbReference type="ChEBI" id="CHEBI:456216"/>
        <dbReference type="EC" id="2.7.11.1"/>
    </reaction>
</comment>
<feature type="compositionally biased region" description="Polar residues" evidence="10">
    <location>
        <begin position="1814"/>
        <end position="1826"/>
    </location>
</feature>
<dbReference type="GO" id="GO:0035556">
    <property type="term" value="P:intracellular signal transduction"/>
    <property type="evidence" value="ECO:0007669"/>
    <property type="project" value="TreeGrafter"/>
</dbReference>
<evidence type="ECO:0000313" key="13">
    <source>
        <dbReference type="Proteomes" id="UP001140074"/>
    </source>
</evidence>
<accession>A0A9W8M7V5</accession>
<evidence type="ECO:0000256" key="4">
    <source>
        <dbReference type="ARBA" id="ARBA00022741"/>
    </source>
</evidence>
<feature type="region of interest" description="Disordered" evidence="10">
    <location>
        <begin position="2394"/>
        <end position="2466"/>
    </location>
</feature>
<feature type="compositionally biased region" description="Polar residues" evidence="10">
    <location>
        <begin position="318"/>
        <end position="339"/>
    </location>
</feature>
<feature type="region of interest" description="Disordered" evidence="10">
    <location>
        <begin position="1208"/>
        <end position="1252"/>
    </location>
</feature>
<feature type="region of interest" description="Disordered" evidence="10">
    <location>
        <begin position="1902"/>
        <end position="2016"/>
    </location>
</feature>
<feature type="compositionally biased region" description="Low complexity" evidence="10">
    <location>
        <begin position="2787"/>
        <end position="2805"/>
    </location>
</feature>
<feature type="region of interest" description="Disordered" evidence="10">
    <location>
        <begin position="638"/>
        <end position="668"/>
    </location>
</feature>
<proteinExistence type="predicted"/>
<evidence type="ECO:0000259" key="11">
    <source>
        <dbReference type="PROSITE" id="PS50011"/>
    </source>
</evidence>
<feature type="compositionally biased region" description="Low complexity" evidence="10">
    <location>
        <begin position="484"/>
        <end position="503"/>
    </location>
</feature>
<dbReference type="PROSITE" id="PS00108">
    <property type="entry name" value="PROTEIN_KINASE_ST"/>
    <property type="match status" value="1"/>
</dbReference>
<feature type="compositionally biased region" description="Polar residues" evidence="10">
    <location>
        <begin position="846"/>
        <end position="863"/>
    </location>
</feature>
<feature type="compositionally biased region" description="Low complexity" evidence="10">
    <location>
        <begin position="434"/>
        <end position="444"/>
    </location>
</feature>
<dbReference type="InterPro" id="IPR000719">
    <property type="entry name" value="Prot_kinase_dom"/>
</dbReference>